<organism evidence="2 3">
    <name type="scientific">Acidisoma cellulosilyticum</name>
    <dbReference type="NCBI Taxonomy" id="2802395"/>
    <lineage>
        <taxon>Bacteria</taxon>
        <taxon>Pseudomonadati</taxon>
        <taxon>Pseudomonadota</taxon>
        <taxon>Alphaproteobacteria</taxon>
        <taxon>Acetobacterales</taxon>
        <taxon>Acidocellaceae</taxon>
        <taxon>Acidisoma</taxon>
    </lineage>
</organism>
<feature type="transmembrane region" description="Helical" evidence="1">
    <location>
        <begin position="63"/>
        <end position="81"/>
    </location>
</feature>
<dbReference type="AlphaFoldDB" id="A0A963YZC5"/>
<keyword evidence="1" id="KW-0472">Membrane</keyword>
<proteinExistence type="predicted"/>
<feature type="transmembrane region" description="Helical" evidence="1">
    <location>
        <begin position="101"/>
        <end position="121"/>
    </location>
</feature>
<keyword evidence="1" id="KW-1133">Transmembrane helix</keyword>
<feature type="transmembrane region" description="Helical" evidence="1">
    <location>
        <begin position="247"/>
        <end position="268"/>
    </location>
</feature>
<reference evidence="2 3" key="1">
    <citation type="journal article" date="2021" name="Microorganisms">
        <title>Acidisoma silvae sp. nov. and Acidisomacellulosilytica sp. nov., Two Acidophilic Bacteria Isolated from Decaying Wood, Hydrolyzing Cellulose and Producing Poly-3-hydroxybutyrate.</title>
        <authorList>
            <person name="Mieszkin S."/>
            <person name="Pouder E."/>
            <person name="Uroz S."/>
            <person name="Simon-Colin C."/>
            <person name="Alain K."/>
        </authorList>
    </citation>
    <scope>NUCLEOTIDE SEQUENCE [LARGE SCALE GENOMIC DNA]</scope>
    <source>
        <strain evidence="2 3">HW T5.17</strain>
    </source>
</reference>
<comment type="caution">
    <text evidence="2">The sequence shown here is derived from an EMBL/GenBank/DDBJ whole genome shotgun (WGS) entry which is preliminary data.</text>
</comment>
<keyword evidence="3" id="KW-1185">Reference proteome</keyword>
<dbReference type="EMBL" id="JAESVA010000002">
    <property type="protein sequence ID" value="MCB8879669.1"/>
    <property type="molecule type" value="Genomic_DNA"/>
</dbReference>
<feature type="transmembrane region" description="Helical" evidence="1">
    <location>
        <begin position="168"/>
        <end position="188"/>
    </location>
</feature>
<feature type="transmembrane region" description="Helical" evidence="1">
    <location>
        <begin position="221"/>
        <end position="241"/>
    </location>
</feature>
<keyword evidence="1" id="KW-0812">Transmembrane</keyword>
<evidence type="ECO:0000313" key="3">
    <source>
        <dbReference type="Proteomes" id="UP000721844"/>
    </source>
</evidence>
<feature type="transmembrane region" description="Helical" evidence="1">
    <location>
        <begin position="194"/>
        <end position="214"/>
    </location>
</feature>
<feature type="transmembrane region" description="Helical" evidence="1">
    <location>
        <begin position="141"/>
        <end position="161"/>
    </location>
</feature>
<feature type="transmembrane region" description="Helical" evidence="1">
    <location>
        <begin position="280"/>
        <end position="299"/>
    </location>
</feature>
<evidence type="ECO:0000313" key="2">
    <source>
        <dbReference type="EMBL" id="MCB8879669.1"/>
    </source>
</evidence>
<name>A0A963YZC5_9PROT</name>
<accession>A0A963YZC5</accession>
<gene>
    <name evidence="2" type="ORF">ACELLULO517_05445</name>
</gene>
<protein>
    <submittedName>
        <fullName evidence="2">Uncharacterized protein</fullName>
    </submittedName>
</protein>
<dbReference type="Proteomes" id="UP000721844">
    <property type="component" value="Unassembled WGS sequence"/>
</dbReference>
<feature type="transmembrane region" description="Helical" evidence="1">
    <location>
        <begin position="20"/>
        <end position="40"/>
    </location>
</feature>
<sequence>MVDYSVVQWQNRSIIATSDFRGPLIMALPVAAFWFLWQWLSLPGLVAVQAEFPPLLRFAFDKARYMPDFGLIIAGFAAFHFQRGLKSGWDMVVARDMYLRLVLPLLAYFLLALVLFESVALLGPDHHLLFPWSDRLLSPAFWITATMVIAVVLLPPLLCLTWTSVPDICIAGIAVCFAIYGISFELGFHRYAGLWPVSAITDFILGLLICAALFRGVTFLSAVRGPAIILGWVVLLGGSILDGPGLFFLGFVMILGGMAVGERSWYLIGEKGLLAWSRTALAFALVQPAVLTAWVIWAPSHLRPFWLATLIAAAVTQLLAVILYAIVMLPARRFFAAPPAQAAAR</sequence>
<evidence type="ECO:0000256" key="1">
    <source>
        <dbReference type="SAM" id="Phobius"/>
    </source>
</evidence>
<dbReference type="RefSeq" id="WP_227306295.1">
    <property type="nucleotide sequence ID" value="NZ_JAESVA010000002.1"/>
</dbReference>
<feature type="transmembrane region" description="Helical" evidence="1">
    <location>
        <begin position="305"/>
        <end position="327"/>
    </location>
</feature>